<gene>
    <name evidence="2" type="ORF">LY79DRAFT_554125</name>
</gene>
<feature type="signal peptide" evidence="1">
    <location>
        <begin position="1"/>
        <end position="24"/>
    </location>
</feature>
<comment type="caution">
    <text evidence="2">The sequence shown here is derived from an EMBL/GenBank/DDBJ whole genome shotgun (WGS) entry which is preliminary data.</text>
</comment>
<evidence type="ECO:0000313" key="3">
    <source>
        <dbReference type="Proteomes" id="UP001230504"/>
    </source>
</evidence>
<proteinExistence type="predicted"/>
<name>A0AAD8V4S4_9PEZI</name>
<dbReference type="GeneID" id="85442073"/>
<organism evidence="2 3">
    <name type="scientific">Colletotrichum navitas</name>
    <dbReference type="NCBI Taxonomy" id="681940"/>
    <lineage>
        <taxon>Eukaryota</taxon>
        <taxon>Fungi</taxon>
        <taxon>Dikarya</taxon>
        <taxon>Ascomycota</taxon>
        <taxon>Pezizomycotina</taxon>
        <taxon>Sordariomycetes</taxon>
        <taxon>Hypocreomycetidae</taxon>
        <taxon>Glomerellales</taxon>
        <taxon>Glomerellaceae</taxon>
        <taxon>Colletotrichum</taxon>
        <taxon>Colletotrichum graminicola species complex</taxon>
    </lineage>
</organism>
<dbReference type="AlphaFoldDB" id="A0AAD8V4S4"/>
<accession>A0AAD8V4S4</accession>
<dbReference type="Proteomes" id="UP001230504">
    <property type="component" value="Unassembled WGS sequence"/>
</dbReference>
<dbReference type="RefSeq" id="XP_060414018.1">
    <property type="nucleotide sequence ID" value="XM_060557833.1"/>
</dbReference>
<feature type="chain" id="PRO_5042120163" description="Secreted protein" evidence="1">
    <location>
        <begin position="25"/>
        <end position="87"/>
    </location>
</feature>
<sequence>MCATQVSVLRRCLGMQLLLWTNFAHLYPLSVNTRSPRLVCHVCHPWYLGMPNLVLVLKSVSTCPAGRALERLRPEFRSAIISVSIES</sequence>
<keyword evidence="3" id="KW-1185">Reference proteome</keyword>
<evidence type="ECO:0000256" key="1">
    <source>
        <dbReference type="SAM" id="SignalP"/>
    </source>
</evidence>
<reference evidence="2" key="1">
    <citation type="submission" date="2021-06" db="EMBL/GenBank/DDBJ databases">
        <title>Comparative genomics, transcriptomics and evolutionary studies reveal genomic signatures of adaptation to plant cell wall in hemibiotrophic fungi.</title>
        <authorList>
            <consortium name="DOE Joint Genome Institute"/>
            <person name="Baroncelli R."/>
            <person name="Diaz J.F."/>
            <person name="Benocci T."/>
            <person name="Peng M."/>
            <person name="Battaglia E."/>
            <person name="Haridas S."/>
            <person name="Andreopoulos W."/>
            <person name="Labutti K."/>
            <person name="Pangilinan J."/>
            <person name="Floch G.L."/>
            <person name="Makela M.R."/>
            <person name="Henrissat B."/>
            <person name="Grigoriev I.V."/>
            <person name="Crouch J.A."/>
            <person name="De Vries R.P."/>
            <person name="Sukno S.A."/>
            <person name="Thon M.R."/>
        </authorList>
    </citation>
    <scope>NUCLEOTIDE SEQUENCE</scope>
    <source>
        <strain evidence="2">CBS 125086</strain>
    </source>
</reference>
<dbReference type="EMBL" id="JAHLJV010000030">
    <property type="protein sequence ID" value="KAK1590536.1"/>
    <property type="molecule type" value="Genomic_DNA"/>
</dbReference>
<keyword evidence="1" id="KW-0732">Signal</keyword>
<evidence type="ECO:0000313" key="2">
    <source>
        <dbReference type="EMBL" id="KAK1590536.1"/>
    </source>
</evidence>
<evidence type="ECO:0008006" key="4">
    <source>
        <dbReference type="Google" id="ProtNLM"/>
    </source>
</evidence>
<protein>
    <recommendedName>
        <fullName evidence="4">Secreted protein</fullName>
    </recommendedName>
</protein>